<evidence type="ECO:0000313" key="7">
    <source>
        <dbReference type="Proteomes" id="UP000321960"/>
    </source>
</evidence>
<dbReference type="InterPro" id="IPR039422">
    <property type="entry name" value="MarR/SlyA-like"/>
</dbReference>
<dbReference type="InterPro" id="IPR000835">
    <property type="entry name" value="HTH_MarR-typ"/>
</dbReference>
<keyword evidence="1" id="KW-0805">Transcription regulation</keyword>
<organism evidence="5 7">
    <name type="scientific">Methylobacterium oxalidis</name>
    <dbReference type="NCBI Taxonomy" id="944322"/>
    <lineage>
        <taxon>Bacteria</taxon>
        <taxon>Pseudomonadati</taxon>
        <taxon>Pseudomonadota</taxon>
        <taxon>Alphaproteobacteria</taxon>
        <taxon>Hyphomicrobiales</taxon>
        <taxon>Methylobacteriaceae</taxon>
        <taxon>Methylobacterium</taxon>
    </lineage>
</organism>
<evidence type="ECO:0000313" key="8">
    <source>
        <dbReference type="Proteomes" id="UP001156856"/>
    </source>
</evidence>
<evidence type="ECO:0000256" key="2">
    <source>
        <dbReference type="ARBA" id="ARBA00023125"/>
    </source>
</evidence>
<name>A0A512IZ64_9HYPH</name>
<comment type="caution">
    <text evidence="5">The sequence shown here is derived from an EMBL/GenBank/DDBJ whole genome shotgun (WGS) entry which is preliminary data.</text>
</comment>
<evidence type="ECO:0000313" key="5">
    <source>
        <dbReference type="EMBL" id="GEP03001.1"/>
    </source>
</evidence>
<reference evidence="6" key="1">
    <citation type="journal article" date="2014" name="Int. J. Syst. Evol. Microbiol.">
        <title>Complete genome of a new Firmicutes species belonging to the dominant human colonic microbiota ('Ruminococcus bicirculans') reveals two chromosomes and a selective capacity to utilize plant glucans.</title>
        <authorList>
            <consortium name="NISC Comparative Sequencing Program"/>
            <person name="Wegmann U."/>
            <person name="Louis P."/>
            <person name="Goesmann A."/>
            <person name="Henrissat B."/>
            <person name="Duncan S.H."/>
            <person name="Flint H.J."/>
        </authorList>
    </citation>
    <scope>NUCLEOTIDE SEQUENCE</scope>
    <source>
        <strain evidence="6">NBRC 107715</strain>
    </source>
</reference>
<proteinExistence type="predicted"/>
<keyword evidence="3" id="KW-0804">Transcription</keyword>
<sequence length="178" mass="19158">MDRDGPKSRLPWVYRMPDDHALLLRDCTQALLLAGRQWRRVADAAAQAHGISDATALPLVMIGRMAGEPRQNALAEAIGIEGPSLVRLLDQLCAAGLVVRKEDPTDRRAKVLSLTPAGEGMVARMESELDRLREAVFATLSPTDIAASLRVFRAVIDFGRAAAVAPRTAGRAAVEPEA</sequence>
<dbReference type="AlphaFoldDB" id="A0A512IZ64"/>
<reference evidence="5 7" key="3">
    <citation type="submission" date="2019-07" db="EMBL/GenBank/DDBJ databases">
        <title>Whole genome shotgun sequence of Methylobacterium oxalidis NBRC 107715.</title>
        <authorList>
            <person name="Hosoyama A."/>
            <person name="Uohara A."/>
            <person name="Ohji S."/>
            <person name="Ichikawa N."/>
        </authorList>
    </citation>
    <scope>NUCLEOTIDE SEQUENCE [LARGE SCALE GENOMIC DNA]</scope>
    <source>
        <strain evidence="5 7">NBRC 107715</strain>
    </source>
</reference>
<dbReference type="Pfam" id="PF12802">
    <property type="entry name" value="MarR_2"/>
    <property type="match status" value="1"/>
</dbReference>
<dbReference type="GO" id="GO:0003700">
    <property type="term" value="F:DNA-binding transcription factor activity"/>
    <property type="evidence" value="ECO:0007669"/>
    <property type="project" value="InterPro"/>
</dbReference>
<dbReference type="EMBL" id="BSPK01000084">
    <property type="protein sequence ID" value="GLS65934.1"/>
    <property type="molecule type" value="Genomic_DNA"/>
</dbReference>
<dbReference type="PROSITE" id="PS50995">
    <property type="entry name" value="HTH_MARR_2"/>
    <property type="match status" value="1"/>
</dbReference>
<reference evidence="6" key="4">
    <citation type="submission" date="2023-01" db="EMBL/GenBank/DDBJ databases">
        <title>Draft genome sequence of Methylobacterium oxalidis strain NBRC 107715.</title>
        <authorList>
            <person name="Sun Q."/>
            <person name="Mori K."/>
        </authorList>
    </citation>
    <scope>NUCLEOTIDE SEQUENCE</scope>
    <source>
        <strain evidence="6">NBRC 107715</strain>
    </source>
</reference>
<dbReference type="PANTHER" id="PTHR33164">
    <property type="entry name" value="TRANSCRIPTIONAL REGULATOR, MARR FAMILY"/>
    <property type="match status" value="1"/>
</dbReference>
<keyword evidence="2" id="KW-0238">DNA-binding</keyword>
<dbReference type="GO" id="GO:0006950">
    <property type="term" value="P:response to stress"/>
    <property type="evidence" value="ECO:0007669"/>
    <property type="project" value="TreeGrafter"/>
</dbReference>
<dbReference type="Proteomes" id="UP001156856">
    <property type="component" value="Unassembled WGS sequence"/>
</dbReference>
<dbReference type="PRINTS" id="PR00598">
    <property type="entry name" value="HTHMARR"/>
</dbReference>
<evidence type="ECO:0000259" key="4">
    <source>
        <dbReference type="PROSITE" id="PS50995"/>
    </source>
</evidence>
<gene>
    <name evidence="6" type="ORF">GCM10007888_43160</name>
    <name evidence="5" type="ORF">MOX02_10390</name>
</gene>
<dbReference type="Gene3D" id="1.10.10.10">
    <property type="entry name" value="Winged helix-like DNA-binding domain superfamily/Winged helix DNA-binding domain"/>
    <property type="match status" value="1"/>
</dbReference>
<dbReference type="InterPro" id="IPR036388">
    <property type="entry name" value="WH-like_DNA-bd_sf"/>
</dbReference>
<dbReference type="SMART" id="SM00347">
    <property type="entry name" value="HTH_MARR"/>
    <property type="match status" value="1"/>
</dbReference>
<evidence type="ECO:0000313" key="6">
    <source>
        <dbReference type="EMBL" id="GLS65934.1"/>
    </source>
</evidence>
<dbReference type="InterPro" id="IPR036390">
    <property type="entry name" value="WH_DNA-bd_sf"/>
</dbReference>
<feature type="domain" description="HTH marR-type" evidence="4">
    <location>
        <begin position="20"/>
        <end position="157"/>
    </location>
</feature>
<reference evidence="8" key="2">
    <citation type="journal article" date="2019" name="Int. J. Syst. Evol. Microbiol.">
        <title>The Global Catalogue of Microorganisms (GCM) 10K type strain sequencing project: providing services to taxonomists for standard genome sequencing and annotation.</title>
        <authorList>
            <consortium name="The Broad Institute Genomics Platform"/>
            <consortium name="The Broad Institute Genome Sequencing Center for Infectious Disease"/>
            <person name="Wu L."/>
            <person name="Ma J."/>
        </authorList>
    </citation>
    <scope>NUCLEOTIDE SEQUENCE [LARGE SCALE GENOMIC DNA]</scope>
    <source>
        <strain evidence="8">NBRC 107715</strain>
    </source>
</reference>
<dbReference type="PANTHER" id="PTHR33164:SF64">
    <property type="entry name" value="TRANSCRIPTIONAL REGULATOR SLYA"/>
    <property type="match status" value="1"/>
</dbReference>
<protein>
    <recommendedName>
        <fullName evidence="4">HTH marR-type domain-containing protein</fullName>
    </recommendedName>
</protein>
<dbReference type="GO" id="GO:0003677">
    <property type="term" value="F:DNA binding"/>
    <property type="evidence" value="ECO:0007669"/>
    <property type="project" value="UniProtKB-KW"/>
</dbReference>
<evidence type="ECO:0000256" key="3">
    <source>
        <dbReference type="ARBA" id="ARBA00023163"/>
    </source>
</evidence>
<evidence type="ECO:0000256" key="1">
    <source>
        <dbReference type="ARBA" id="ARBA00023015"/>
    </source>
</evidence>
<dbReference type="SUPFAM" id="SSF46785">
    <property type="entry name" value="Winged helix' DNA-binding domain"/>
    <property type="match status" value="1"/>
</dbReference>
<dbReference type="Proteomes" id="UP000321960">
    <property type="component" value="Unassembled WGS sequence"/>
</dbReference>
<keyword evidence="8" id="KW-1185">Reference proteome</keyword>
<accession>A0A512IZ64</accession>
<dbReference type="EMBL" id="BJZU01000016">
    <property type="protein sequence ID" value="GEP03001.1"/>
    <property type="molecule type" value="Genomic_DNA"/>
</dbReference>